<dbReference type="InterPro" id="IPR001633">
    <property type="entry name" value="EAL_dom"/>
</dbReference>
<dbReference type="SUPFAM" id="SSF55073">
    <property type="entry name" value="Nucleotide cyclase"/>
    <property type="match status" value="1"/>
</dbReference>
<feature type="domain" description="GGDEF" evidence="3">
    <location>
        <begin position="365"/>
        <end position="498"/>
    </location>
</feature>
<protein>
    <submittedName>
        <fullName evidence="4">Cyclic di-GMP phosphodiesterase Gmr</fullName>
        <ecNumber evidence="4">3.1.4.52</ecNumber>
    </submittedName>
</protein>
<dbReference type="CDD" id="cd01949">
    <property type="entry name" value="GGDEF"/>
    <property type="match status" value="1"/>
</dbReference>
<dbReference type="InterPro" id="IPR035919">
    <property type="entry name" value="EAL_sf"/>
</dbReference>
<feature type="transmembrane region" description="Helical" evidence="1">
    <location>
        <begin position="53"/>
        <end position="71"/>
    </location>
</feature>
<proteinExistence type="predicted"/>
<dbReference type="Gene3D" id="3.30.450.20">
    <property type="entry name" value="PAS domain"/>
    <property type="match status" value="1"/>
</dbReference>
<keyword evidence="5" id="KW-1185">Reference proteome</keyword>
<dbReference type="InterPro" id="IPR029787">
    <property type="entry name" value="Nucleotide_cyclase"/>
</dbReference>
<feature type="transmembrane region" description="Helical" evidence="1">
    <location>
        <begin position="120"/>
        <end position="139"/>
    </location>
</feature>
<dbReference type="AlphaFoldDB" id="A0A0S3PST4"/>
<dbReference type="Pfam" id="PF00563">
    <property type="entry name" value="EAL"/>
    <property type="match status" value="1"/>
</dbReference>
<dbReference type="Gene3D" id="3.20.20.450">
    <property type="entry name" value="EAL domain"/>
    <property type="match status" value="1"/>
</dbReference>
<dbReference type="RefSeq" id="WP_096353714.1">
    <property type="nucleotide sequence ID" value="NZ_AP014946.1"/>
</dbReference>
<dbReference type="FunFam" id="3.30.70.270:FF:000001">
    <property type="entry name" value="Diguanylate cyclase domain protein"/>
    <property type="match status" value="1"/>
</dbReference>
<dbReference type="InterPro" id="IPR052155">
    <property type="entry name" value="Biofilm_reg_signaling"/>
</dbReference>
<accession>A0A0S3PST4</accession>
<dbReference type="PANTHER" id="PTHR44757:SF2">
    <property type="entry name" value="BIOFILM ARCHITECTURE MAINTENANCE PROTEIN MBAA"/>
    <property type="match status" value="1"/>
</dbReference>
<dbReference type="EC" id="3.1.4.52" evidence="4"/>
<dbReference type="Proteomes" id="UP000236884">
    <property type="component" value="Chromosome"/>
</dbReference>
<dbReference type="InterPro" id="IPR043128">
    <property type="entry name" value="Rev_trsase/Diguanyl_cyclase"/>
</dbReference>
<dbReference type="InterPro" id="IPR000160">
    <property type="entry name" value="GGDEF_dom"/>
</dbReference>
<keyword evidence="1" id="KW-1133">Transmembrane helix</keyword>
<evidence type="ECO:0000259" key="2">
    <source>
        <dbReference type="PROSITE" id="PS50883"/>
    </source>
</evidence>
<dbReference type="OrthoDB" id="9814202at2"/>
<dbReference type="SMART" id="SM00267">
    <property type="entry name" value="GGDEF"/>
    <property type="match status" value="1"/>
</dbReference>
<evidence type="ECO:0000313" key="4">
    <source>
        <dbReference type="EMBL" id="BAT58973.1"/>
    </source>
</evidence>
<sequence>MPLTEDNKSKNLPADVYVSLVDALYREPLTLFIGALAAAGGVLLTAWTSGSFLLYGTAAVVVLAALLRLHDMRSFAKYRDNLTAEKAWHWELRYIIGVAGVLLPLGAWCIIGFAYLKDPFVQTICYGATVAYMIGIAGRNFAIERIVTAQIVFSAVPMAIAFFAMGTIEYFLAGLLMAGFFVTLKMISDRLRSNYLDAIISTRNVTELATRFDTALNNMPHGLAMFNATGRLEVANRRLIDLFKLPLTIADGKTNVRGLVAAGRRSGAILSSDVKQLAEELELRTAREKSGVMATDLADGRSLEITIQPMSNGGSVALIEDVTERKAAEAKIAHLARFDALTGLPNRAYFRERMDRVIALTQRGESCAVLFVDLDQFKNVNDTLGHPIGDALLRVVAERLGSIVRDTDLVSRFGGDEFVILQSPIKGPEQAASLARRILSALGEVFGIADHQIVVGASVGIAMAPTDGRDADTLLKNADMALYRAKSDGRAGWRFFEPDMDVKAQARRALELDLRTAVTTDAFEVYYQPLLNAQTMEITTCEALIRWPHAKRGMVSPAEFIPIAEEMGLISEIGKRVLRKACAECMKWPKHVRVAVNISAVQVKRGNVPAVIREALEGSGLAANRLEIEITESVLLQDTEATHTFIRELHEMGVRLSLDDFGTGYSSLSYLHSYPLDKIKIDRSFLKDIESQDRVRKLVEGVARLSSELGLSVAVEGVETESQCDLLRSIPYVTEMQGFLFSRPVPRLEVRKMLDGTTPIRKVA</sequence>
<feature type="domain" description="EAL" evidence="2">
    <location>
        <begin position="507"/>
        <end position="758"/>
    </location>
</feature>
<keyword evidence="1" id="KW-0472">Membrane</keyword>
<dbReference type="CDD" id="cd01948">
    <property type="entry name" value="EAL"/>
    <property type="match status" value="1"/>
</dbReference>
<feature type="transmembrane region" description="Helical" evidence="1">
    <location>
        <begin position="92"/>
        <end position="114"/>
    </location>
</feature>
<dbReference type="PROSITE" id="PS50887">
    <property type="entry name" value="GGDEF"/>
    <property type="match status" value="1"/>
</dbReference>
<dbReference type="Pfam" id="PF00990">
    <property type="entry name" value="GGDEF"/>
    <property type="match status" value="1"/>
</dbReference>
<dbReference type="KEGG" id="vgo:GJW-30_1_01501"/>
<dbReference type="Pfam" id="PF12860">
    <property type="entry name" value="PAS_7"/>
    <property type="match status" value="1"/>
</dbReference>
<feature type="transmembrane region" description="Helical" evidence="1">
    <location>
        <begin position="146"/>
        <end position="164"/>
    </location>
</feature>
<dbReference type="PROSITE" id="PS50883">
    <property type="entry name" value="EAL"/>
    <property type="match status" value="1"/>
</dbReference>
<dbReference type="SMART" id="SM00052">
    <property type="entry name" value="EAL"/>
    <property type="match status" value="1"/>
</dbReference>
<dbReference type="PANTHER" id="PTHR44757">
    <property type="entry name" value="DIGUANYLATE CYCLASE DGCP"/>
    <property type="match status" value="1"/>
</dbReference>
<keyword evidence="4" id="KW-0378">Hydrolase</keyword>
<dbReference type="Gene3D" id="3.30.70.270">
    <property type="match status" value="1"/>
</dbReference>
<keyword evidence="1" id="KW-0812">Transmembrane</keyword>
<feature type="transmembrane region" description="Helical" evidence="1">
    <location>
        <begin position="29"/>
        <end position="47"/>
    </location>
</feature>
<dbReference type="GO" id="GO:0071111">
    <property type="term" value="F:cyclic-guanylate-specific phosphodiesterase activity"/>
    <property type="evidence" value="ECO:0007669"/>
    <property type="project" value="UniProtKB-EC"/>
</dbReference>
<reference evidence="4 5" key="1">
    <citation type="submission" date="2015-08" db="EMBL/GenBank/DDBJ databases">
        <title>Investigation of the bacterial diversity of lava forest soil.</title>
        <authorList>
            <person name="Lee J.S."/>
        </authorList>
    </citation>
    <scope>NUCLEOTIDE SEQUENCE [LARGE SCALE GENOMIC DNA]</scope>
    <source>
        <strain evidence="4 5">GJW-30</strain>
    </source>
</reference>
<name>A0A0S3PST4_9BRAD</name>
<dbReference type="SUPFAM" id="SSF141868">
    <property type="entry name" value="EAL domain-like"/>
    <property type="match status" value="1"/>
</dbReference>
<gene>
    <name evidence="4" type="primary">gmr_3</name>
    <name evidence="4" type="ORF">GJW-30_1_01501</name>
</gene>
<evidence type="ECO:0000313" key="5">
    <source>
        <dbReference type="Proteomes" id="UP000236884"/>
    </source>
</evidence>
<evidence type="ECO:0000259" key="3">
    <source>
        <dbReference type="PROSITE" id="PS50887"/>
    </source>
</evidence>
<dbReference type="EMBL" id="AP014946">
    <property type="protein sequence ID" value="BAT58973.1"/>
    <property type="molecule type" value="Genomic_DNA"/>
</dbReference>
<organism evidence="4 5">
    <name type="scientific">Variibacter gotjawalensis</name>
    <dbReference type="NCBI Taxonomy" id="1333996"/>
    <lineage>
        <taxon>Bacteria</taxon>
        <taxon>Pseudomonadati</taxon>
        <taxon>Pseudomonadota</taxon>
        <taxon>Alphaproteobacteria</taxon>
        <taxon>Hyphomicrobiales</taxon>
        <taxon>Nitrobacteraceae</taxon>
        <taxon>Variibacter</taxon>
    </lineage>
</organism>
<evidence type="ECO:0000256" key="1">
    <source>
        <dbReference type="SAM" id="Phobius"/>
    </source>
</evidence>
<dbReference type="NCBIfam" id="TIGR00254">
    <property type="entry name" value="GGDEF"/>
    <property type="match status" value="1"/>
</dbReference>